<organism evidence="8 9">
    <name type="scientific">Canariomyces notabilis</name>
    <dbReference type="NCBI Taxonomy" id="2074819"/>
    <lineage>
        <taxon>Eukaryota</taxon>
        <taxon>Fungi</taxon>
        <taxon>Dikarya</taxon>
        <taxon>Ascomycota</taxon>
        <taxon>Pezizomycotina</taxon>
        <taxon>Sordariomycetes</taxon>
        <taxon>Sordariomycetidae</taxon>
        <taxon>Sordariales</taxon>
        <taxon>Chaetomiaceae</taxon>
        <taxon>Canariomyces</taxon>
    </lineage>
</organism>
<dbReference type="RefSeq" id="XP_064665913.1">
    <property type="nucleotide sequence ID" value="XM_064810472.1"/>
</dbReference>
<evidence type="ECO:0000256" key="6">
    <source>
        <dbReference type="ARBA" id="ARBA00023136"/>
    </source>
</evidence>
<feature type="region of interest" description="Disordered" evidence="7">
    <location>
        <begin position="18"/>
        <end position="43"/>
    </location>
</feature>
<evidence type="ECO:0000256" key="7">
    <source>
        <dbReference type="SAM" id="MobiDB-lite"/>
    </source>
</evidence>
<sequence>AYHSVVFVHGFTGHPERTWTHRKGDPRSCHQCPDAERGQDTTERPVKVRKLSRFLISRSGPNDAREPAYTSVYWPRDLVPTVLPGARVLTYGYDTRVTHAFGPLGNKSSVYEMAWDFLVELDASRRSQEARPLLFVAHSLGGILVKEALRRSASFLSGRQFRFRSIFDSTVGVIFFGTPHGGAKPGGLPHRVAEKLLKAAGFSVNEQVVATLLPSGERLKELRDEFGPVVNKQNWTIYSFQEAIGVRFLGGEKTKQHIQRDHMDMCRFAGFDDPEFKKVDAALRHITGLMQ</sequence>
<accession>A0AAN6T858</accession>
<dbReference type="EMBL" id="MU853364">
    <property type="protein sequence ID" value="KAK4108343.1"/>
    <property type="molecule type" value="Genomic_DNA"/>
</dbReference>
<dbReference type="GO" id="GO:0005739">
    <property type="term" value="C:mitochondrion"/>
    <property type="evidence" value="ECO:0007669"/>
    <property type="project" value="UniProtKB-SubCell"/>
</dbReference>
<protein>
    <recommendedName>
        <fullName evidence="10">DUF676 domain-containing protein</fullName>
    </recommendedName>
</protein>
<dbReference type="SUPFAM" id="SSF53474">
    <property type="entry name" value="alpha/beta-Hydrolases"/>
    <property type="match status" value="1"/>
</dbReference>
<dbReference type="GeneID" id="89934597"/>
<feature type="non-terminal residue" evidence="8">
    <location>
        <position position="1"/>
    </location>
</feature>
<reference evidence="8" key="1">
    <citation type="journal article" date="2023" name="Mol. Phylogenet. Evol.">
        <title>Genome-scale phylogeny and comparative genomics of the fungal order Sordariales.</title>
        <authorList>
            <person name="Hensen N."/>
            <person name="Bonometti L."/>
            <person name="Westerberg I."/>
            <person name="Brannstrom I.O."/>
            <person name="Guillou S."/>
            <person name="Cros-Aarteil S."/>
            <person name="Calhoun S."/>
            <person name="Haridas S."/>
            <person name="Kuo A."/>
            <person name="Mondo S."/>
            <person name="Pangilinan J."/>
            <person name="Riley R."/>
            <person name="LaButti K."/>
            <person name="Andreopoulos B."/>
            <person name="Lipzen A."/>
            <person name="Chen C."/>
            <person name="Yan M."/>
            <person name="Daum C."/>
            <person name="Ng V."/>
            <person name="Clum A."/>
            <person name="Steindorff A."/>
            <person name="Ohm R.A."/>
            <person name="Martin F."/>
            <person name="Silar P."/>
            <person name="Natvig D.O."/>
            <person name="Lalanne C."/>
            <person name="Gautier V."/>
            <person name="Ament-Velasquez S.L."/>
            <person name="Kruys A."/>
            <person name="Hutchinson M.I."/>
            <person name="Powell A.J."/>
            <person name="Barry K."/>
            <person name="Miller A.N."/>
            <person name="Grigoriev I.V."/>
            <person name="Debuchy R."/>
            <person name="Gladieux P."/>
            <person name="Hiltunen Thoren M."/>
            <person name="Johannesson H."/>
        </authorList>
    </citation>
    <scope>NUCLEOTIDE SEQUENCE</scope>
    <source>
        <strain evidence="8">CBS 508.74</strain>
    </source>
</reference>
<evidence type="ECO:0000256" key="2">
    <source>
        <dbReference type="ARBA" id="ARBA00004240"/>
    </source>
</evidence>
<dbReference type="GO" id="GO:0016020">
    <property type="term" value="C:membrane"/>
    <property type="evidence" value="ECO:0007669"/>
    <property type="project" value="UniProtKB-SubCell"/>
</dbReference>
<keyword evidence="4" id="KW-0256">Endoplasmic reticulum</keyword>
<dbReference type="Proteomes" id="UP001302812">
    <property type="component" value="Unassembled WGS sequence"/>
</dbReference>
<dbReference type="InterPro" id="IPR052374">
    <property type="entry name" value="SERAC1"/>
</dbReference>
<dbReference type="PANTHER" id="PTHR48182">
    <property type="entry name" value="PROTEIN SERAC1"/>
    <property type="match status" value="1"/>
</dbReference>
<evidence type="ECO:0000256" key="1">
    <source>
        <dbReference type="ARBA" id="ARBA00004173"/>
    </source>
</evidence>
<evidence type="ECO:0000256" key="5">
    <source>
        <dbReference type="ARBA" id="ARBA00023128"/>
    </source>
</evidence>
<reference evidence="8" key="2">
    <citation type="submission" date="2023-05" db="EMBL/GenBank/DDBJ databases">
        <authorList>
            <consortium name="Lawrence Berkeley National Laboratory"/>
            <person name="Steindorff A."/>
            <person name="Hensen N."/>
            <person name="Bonometti L."/>
            <person name="Westerberg I."/>
            <person name="Brannstrom I.O."/>
            <person name="Guillou S."/>
            <person name="Cros-Aarteil S."/>
            <person name="Calhoun S."/>
            <person name="Haridas S."/>
            <person name="Kuo A."/>
            <person name="Mondo S."/>
            <person name="Pangilinan J."/>
            <person name="Riley R."/>
            <person name="Labutti K."/>
            <person name="Andreopoulos B."/>
            <person name="Lipzen A."/>
            <person name="Chen C."/>
            <person name="Yanf M."/>
            <person name="Daum C."/>
            <person name="Ng V."/>
            <person name="Clum A."/>
            <person name="Ohm R."/>
            <person name="Martin F."/>
            <person name="Silar P."/>
            <person name="Natvig D."/>
            <person name="Lalanne C."/>
            <person name="Gautier V."/>
            <person name="Ament-Velasquez S.L."/>
            <person name="Kruys A."/>
            <person name="Hutchinson M.I."/>
            <person name="Powell A.J."/>
            <person name="Barry K."/>
            <person name="Miller A.N."/>
            <person name="Grigoriev I.V."/>
            <person name="Debuchy R."/>
            <person name="Gladieux P."/>
            <person name="Thoren M.H."/>
            <person name="Johannesson H."/>
        </authorList>
    </citation>
    <scope>NUCLEOTIDE SEQUENCE</scope>
    <source>
        <strain evidence="8">CBS 508.74</strain>
    </source>
</reference>
<keyword evidence="6" id="KW-0472">Membrane</keyword>
<proteinExistence type="predicted"/>
<evidence type="ECO:0000256" key="4">
    <source>
        <dbReference type="ARBA" id="ARBA00022824"/>
    </source>
</evidence>
<evidence type="ECO:0000256" key="3">
    <source>
        <dbReference type="ARBA" id="ARBA00004370"/>
    </source>
</evidence>
<evidence type="ECO:0008006" key="10">
    <source>
        <dbReference type="Google" id="ProtNLM"/>
    </source>
</evidence>
<evidence type="ECO:0000313" key="8">
    <source>
        <dbReference type="EMBL" id="KAK4108343.1"/>
    </source>
</evidence>
<name>A0AAN6T858_9PEZI</name>
<dbReference type="PANTHER" id="PTHR48182:SF2">
    <property type="entry name" value="PROTEIN SERAC1"/>
    <property type="match status" value="1"/>
</dbReference>
<comment type="caution">
    <text evidence="8">The sequence shown here is derived from an EMBL/GenBank/DDBJ whole genome shotgun (WGS) entry which is preliminary data.</text>
</comment>
<dbReference type="AlphaFoldDB" id="A0AAN6T858"/>
<gene>
    <name evidence="8" type="ORF">N656DRAFT_674744</name>
</gene>
<feature type="non-terminal residue" evidence="8">
    <location>
        <position position="291"/>
    </location>
</feature>
<keyword evidence="5" id="KW-0496">Mitochondrion</keyword>
<comment type="subcellular location">
    <subcellularLocation>
        <location evidence="2">Endoplasmic reticulum</location>
    </subcellularLocation>
    <subcellularLocation>
        <location evidence="3">Membrane</location>
    </subcellularLocation>
    <subcellularLocation>
        <location evidence="1">Mitochondrion</location>
    </subcellularLocation>
</comment>
<dbReference type="GO" id="GO:0005783">
    <property type="term" value="C:endoplasmic reticulum"/>
    <property type="evidence" value="ECO:0007669"/>
    <property type="project" value="UniProtKB-SubCell"/>
</dbReference>
<keyword evidence="9" id="KW-1185">Reference proteome</keyword>
<evidence type="ECO:0000313" key="9">
    <source>
        <dbReference type="Proteomes" id="UP001302812"/>
    </source>
</evidence>
<dbReference type="InterPro" id="IPR029058">
    <property type="entry name" value="AB_hydrolase_fold"/>
</dbReference>
<dbReference type="Gene3D" id="3.40.50.1820">
    <property type="entry name" value="alpha/beta hydrolase"/>
    <property type="match status" value="1"/>
</dbReference>